<proteinExistence type="inferred from homology"/>
<feature type="active site" description="Proton acceptor" evidence="6">
    <location>
        <position position="314"/>
    </location>
</feature>
<evidence type="ECO:0000256" key="4">
    <source>
        <dbReference type="ARBA" id="ARBA00023277"/>
    </source>
</evidence>
<dbReference type="InterPro" id="IPR047215">
    <property type="entry name" value="Galactose_mutarotase-like"/>
</dbReference>
<sequence length="348" mass="36351">MTAPAPQSFGTLPDGREVTAHTLATPGGLSLRVLDLGAAVQALHLPGPAGGPGTNVVLGHPDAAGCAAPPEAFLGAVVGRCANRIAGARFDLDGTTVELAANEGGNTLHGGPDGFHRRTWRTVSASRDVLVLELVSPDGDQGFPGEVVLRARYAVTDDVLALDLEARTDAPTVVGPASHVYLNLAGEGSGTVDDHTLTVEADRYLPVGRDGVPLDGLAAVRGTPLDLTAPARLGDRVRAEHPQIAAVGGIDHSFHLRGTGMRAAARLEHPASGRSVELWTDQPALQVYTGNALDGTITGTGGRAYPRGAGIALEPQYHPDSPNRPELSDPVLRPGQTYRSRTEWRFRY</sequence>
<dbReference type="GO" id="GO:0030246">
    <property type="term" value="F:carbohydrate binding"/>
    <property type="evidence" value="ECO:0007669"/>
    <property type="project" value="InterPro"/>
</dbReference>
<keyword evidence="3 5" id="KW-0413">Isomerase</keyword>
<dbReference type="EC" id="5.1.3.3" evidence="5"/>
<feature type="binding site" evidence="8">
    <location>
        <begin position="83"/>
        <end position="84"/>
    </location>
    <ligand>
        <name>beta-D-galactose</name>
        <dbReference type="ChEBI" id="CHEBI:27667"/>
    </ligand>
</feature>
<evidence type="ECO:0000256" key="8">
    <source>
        <dbReference type="PIRSR" id="PIRSR005096-3"/>
    </source>
</evidence>
<organism evidence="10 11">
    <name type="scientific">Kocuria rosea subsp. polaris</name>
    <dbReference type="NCBI Taxonomy" id="136273"/>
    <lineage>
        <taxon>Bacteria</taxon>
        <taxon>Bacillati</taxon>
        <taxon>Actinomycetota</taxon>
        <taxon>Actinomycetes</taxon>
        <taxon>Micrococcales</taxon>
        <taxon>Micrococcaceae</taxon>
        <taxon>Kocuria</taxon>
    </lineage>
</organism>
<keyword evidence="4 5" id="KW-0119">Carbohydrate metabolism</keyword>
<evidence type="ECO:0000313" key="11">
    <source>
        <dbReference type="Proteomes" id="UP000030466"/>
    </source>
</evidence>
<dbReference type="OrthoDB" id="9779408at2"/>
<dbReference type="InterPro" id="IPR011013">
    <property type="entry name" value="Gal_mutarotase_sf_dom"/>
</dbReference>
<comment type="pathway">
    <text evidence="1 5">Carbohydrate metabolism; hexose metabolism.</text>
</comment>
<dbReference type="PIRSF" id="PIRSF005096">
    <property type="entry name" value="GALM"/>
    <property type="match status" value="1"/>
</dbReference>
<evidence type="ECO:0000313" key="10">
    <source>
        <dbReference type="EMBL" id="KHD99029.1"/>
    </source>
</evidence>
<dbReference type="InterPro" id="IPR008183">
    <property type="entry name" value="Aldose_1/G6P_1-epimerase"/>
</dbReference>
<evidence type="ECO:0000256" key="3">
    <source>
        <dbReference type="ARBA" id="ARBA00023235"/>
    </source>
</evidence>
<dbReference type="InterPro" id="IPR015443">
    <property type="entry name" value="Aldose_1-epimerase"/>
</dbReference>
<dbReference type="GO" id="GO:0033499">
    <property type="term" value="P:galactose catabolic process via UDP-galactose, Leloir pathway"/>
    <property type="evidence" value="ECO:0007669"/>
    <property type="project" value="TreeGrafter"/>
</dbReference>
<accession>A0A0A6VZ08</accession>
<dbReference type="InterPro" id="IPR014718">
    <property type="entry name" value="GH-type_carb-bd"/>
</dbReference>
<dbReference type="SUPFAM" id="SSF74650">
    <property type="entry name" value="Galactose mutarotase-like"/>
    <property type="match status" value="1"/>
</dbReference>
<name>A0A0A6VZ08_KOCRO</name>
<dbReference type="CDD" id="cd09019">
    <property type="entry name" value="galactose_mutarotase_like"/>
    <property type="match status" value="1"/>
</dbReference>
<dbReference type="UniPathway" id="UPA00242"/>
<comment type="catalytic activity">
    <reaction evidence="5">
        <text>alpha-D-glucose = beta-D-glucose</text>
        <dbReference type="Rhea" id="RHEA:10264"/>
        <dbReference type="ChEBI" id="CHEBI:15903"/>
        <dbReference type="ChEBI" id="CHEBI:17925"/>
        <dbReference type="EC" id="5.1.3.3"/>
    </reaction>
</comment>
<dbReference type="NCBIfam" id="NF008277">
    <property type="entry name" value="PRK11055.1"/>
    <property type="match status" value="1"/>
</dbReference>
<dbReference type="PANTHER" id="PTHR10091">
    <property type="entry name" value="ALDOSE-1-EPIMERASE"/>
    <property type="match status" value="1"/>
</dbReference>
<evidence type="ECO:0000256" key="2">
    <source>
        <dbReference type="ARBA" id="ARBA00006206"/>
    </source>
</evidence>
<dbReference type="Proteomes" id="UP000030466">
    <property type="component" value="Unassembled WGS sequence"/>
</dbReference>
<keyword evidence="11" id="KW-1185">Reference proteome</keyword>
<feature type="region of interest" description="Disordered" evidence="9">
    <location>
        <begin position="312"/>
        <end position="335"/>
    </location>
</feature>
<evidence type="ECO:0000256" key="7">
    <source>
        <dbReference type="PIRSR" id="PIRSR005096-2"/>
    </source>
</evidence>
<dbReference type="GO" id="GO:0006006">
    <property type="term" value="P:glucose metabolic process"/>
    <property type="evidence" value="ECO:0007669"/>
    <property type="project" value="TreeGrafter"/>
</dbReference>
<feature type="binding site" evidence="7">
    <location>
        <position position="251"/>
    </location>
    <ligand>
        <name>beta-D-galactose</name>
        <dbReference type="ChEBI" id="CHEBI:27667"/>
    </ligand>
</feature>
<feature type="binding site" evidence="8">
    <location>
        <begin position="179"/>
        <end position="181"/>
    </location>
    <ligand>
        <name>beta-D-galactose</name>
        <dbReference type="ChEBI" id="CHEBI:27667"/>
    </ligand>
</feature>
<dbReference type="EMBL" id="JSUH01000001">
    <property type="protein sequence ID" value="KHD99029.1"/>
    <property type="molecule type" value="Genomic_DNA"/>
</dbReference>
<dbReference type="PANTHER" id="PTHR10091:SF0">
    <property type="entry name" value="GALACTOSE MUTAROTASE"/>
    <property type="match status" value="1"/>
</dbReference>
<evidence type="ECO:0000256" key="9">
    <source>
        <dbReference type="SAM" id="MobiDB-lite"/>
    </source>
</evidence>
<dbReference type="RefSeq" id="WP_035923537.1">
    <property type="nucleotide sequence ID" value="NZ_JSUH01000001.1"/>
</dbReference>
<comment type="similarity">
    <text evidence="2 5">Belongs to the aldose epimerase family.</text>
</comment>
<feature type="active site" description="Proton donor" evidence="6">
    <location>
        <position position="179"/>
    </location>
</feature>
<evidence type="ECO:0000256" key="1">
    <source>
        <dbReference type="ARBA" id="ARBA00005028"/>
    </source>
</evidence>
<comment type="caution">
    <text evidence="10">The sequence shown here is derived from an EMBL/GenBank/DDBJ whole genome shotgun (WGS) entry which is preliminary data.</text>
</comment>
<protein>
    <recommendedName>
        <fullName evidence="5">Aldose 1-epimerase</fullName>
        <ecNumber evidence="5">5.1.3.3</ecNumber>
    </recommendedName>
</protein>
<dbReference type="Pfam" id="PF01263">
    <property type="entry name" value="Aldose_epim"/>
    <property type="match status" value="1"/>
</dbReference>
<evidence type="ECO:0000256" key="5">
    <source>
        <dbReference type="PIRNR" id="PIRNR005096"/>
    </source>
</evidence>
<dbReference type="AlphaFoldDB" id="A0A0A6VZ08"/>
<dbReference type="GO" id="GO:0004034">
    <property type="term" value="F:aldose 1-epimerase activity"/>
    <property type="evidence" value="ECO:0007669"/>
    <property type="project" value="UniProtKB-EC"/>
</dbReference>
<evidence type="ECO:0000256" key="6">
    <source>
        <dbReference type="PIRSR" id="PIRSR005096-1"/>
    </source>
</evidence>
<gene>
    <name evidence="10" type="ORF">GY22_01485</name>
</gene>
<dbReference type="Gene3D" id="2.70.98.10">
    <property type="match status" value="1"/>
</dbReference>
<dbReference type="GO" id="GO:0005737">
    <property type="term" value="C:cytoplasm"/>
    <property type="evidence" value="ECO:0007669"/>
    <property type="project" value="TreeGrafter"/>
</dbReference>
<reference evidence="10 11" key="1">
    <citation type="journal article" date="2003" name="Int. J. Syst. Evol. Microbiol.">
        <title>Kocuria polaris sp. nov., an orange-pigmented psychrophilic bacterium isolated from an Antarctic cyanobacterial mat sample.</title>
        <authorList>
            <person name="Reddy G.S."/>
            <person name="Prakash J.S."/>
            <person name="Prabahar V."/>
            <person name="Matsumoto G.I."/>
            <person name="Stackebrandt E."/>
            <person name="Shivaji S."/>
        </authorList>
    </citation>
    <scope>NUCLEOTIDE SEQUENCE [LARGE SCALE GENOMIC DNA]</scope>
    <source>
        <strain evidence="10 11">CMS 76or</strain>
    </source>
</reference>